<name>A0A645GJE0_9ZZZZ</name>
<gene>
    <name evidence="1" type="ORF">SDC9_171417</name>
</gene>
<dbReference type="AlphaFoldDB" id="A0A645GJE0"/>
<sequence length="93" mass="10464">MQCLLNALSFPHQSLIALAGDQARAQGFMRQPVVRIILPEQQAIFASGGHHAVGLRRAFNRKIIHQYTQIRLVPPKRQRFLAAAIERGVNARQ</sequence>
<proteinExistence type="predicted"/>
<comment type="caution">
    <text evidence="1">The sequence shown here is derived from an EMBL/GenBank/DDBJ whole genome shotgun (WGS) entry which is preliminary data.</text>
</comment>
<dbReference type="EMBL" id="VSSQ01072712">
    <property type="protein sequence ID" value="MPN24024.1"/>
    <property type="molecule type" value="Genomic_DNA"/>
</dbReference>
<dbReference type="AntiFam" id="ANF00087">
    <property type="entry name" value="Shadow ORF (opposite mnmG)"/>
</dbReference>
<organism evidence="1">
    <name type="scientific">bioreactor metagenome</name>
    <dbReference type="NCBI Taxonomy" id="1076179"/>
    <lineage>
        <taxon>unclassified sequences</taxon>
        <taxon>metagenomes</taxon>
        <taxon>ecological metagenomes</taxon>
    </lineage>
</organism>
<reference evidence="1" key="1">
    <citation type="submission" date="2019-08" db="EMBL/GenBank/DDBJ databases">
        <authorList>
            <person name="Kucharzyk K."/>
            <person name="Murdoch R.W."/>
            <person name="Higgins S."/>
            <person name="Loffler F."/>
        </authorList>
    </citation>
    <scope>NUCLEOTIDE SEQUENCE</scope>
</reference>
<accession>A0A645GJE0</accession>
<protein>
    <submittedName>
        <fullName evidence="1">Uncharacterized protein</fullName>
    </submittedName>
</protein>
<evidence type="ECO:0000313" key="1">
    <source>
        <dbReference type="EMBL" id="MPN24024.1"/>
    </source>
</evidence>